<feature type="region of interest" description="Disordered" evidence="1">
    <location>
        <begin position="34"/>
        <end position="61"/>
    </location>
</feature>
<feature type="compositionally biased region" description="Polar residues" evidence="1">
    <location>
        <begin position="34"/>
        <end position="43"/>
    </location>
</feature>
<accession>A0A2V4NJQ8</accession>
<dbReference type="Proteomes" id="UP000248039">
    <property type="component" value="Unassembled WGS sequence"/>
</dbReference>
<gene>
    <name evidence="2" type="ORF">C7C46_26120</name>
</gene>
<dbReference type="AlphaFoldDB" id="A0A2V4NJQ8"/>
<evidence type="ECO:0000313" key="3">
    <source>
        <dbReference type="Proteomes" id="UP000248039"/>
    </source>
</evidence>
<comment type="caution">
    <text evidence="2">The sequence shown here is derived from an EMBL/GenBank/DDBJ whole genome shotgun (WGS) entry which is preliminary data.</text>
</comment>
<organism evidence="2 3">
    <name type="scientific">Streptomyces tateyamensis</name>
    <dbReference type="NCBI Taxonomy" id="565073"/>
    <lineage>
        <taxon>Bacteria</taxon>
        <taxon>Bacillati</taxon>
        <taxon>Actinomycetota</taxon>
        <taxon>Actinomycetes</taxon>
        <taxon>Kitasatosporales</taxon>
        <taxon>Streptomycetaceae</taxon>
        <taxon>Streptomyces</taxon>
    </lineage>
</organism>
<name>A0A2V4NJQ8_9ACTN</name>
<reference evidence="2 3" key="1">
    <citation type="submission" date="2018-03" db="EMBL/GenBank/DDBJ databases">
        <title>Bioinformatic expansion and discovery of thiopeptide antibiotics.</title>
        <authorList>
            <person name="Schwalen C.J."/>
            <person name="Hudson G.A."/>
            <person name="Mitchell D.A."/>
        </authorList>
    </citation>
    <scope>NUCLEOTIDE SEQUENCE [LARGE SCALE GENOMIC DNA]</scope>
    <source>
        <strain evidence="2 3">ATCC 21389</strain>
    </source>
</reference>
<dbReference type="EMBL" id="PYBW01000108">
    <property type="protein sequence ID" value="PYC72156.1"/>
    <property type="molecule type" value="Genomic_DNA"/>
</dbReference>
<evidence type="ECO:0000313" key="2">
    <source>
        <dbReference type="EMBL" id="PYC72156.1"/>
    </source>
</evidence>
<evidence type="ECO:0000256" key="1">
    <source>
        <dbReference type="SAM" id="MobiDB-lite"/>
    </source>
</evidence>
<keyword evidence="3" id="KW-1185">Reference proteome</keyword>
<protein>
    <submittedName>
        <fullName evidence="2">Uncharacterized protein</fullName>
    </submittedName>
</protein>
<sequence length="61" mass="5879">MRTTTGGIGREPGMLIEILVVSVVSVVLGSGSASTGCGANGSSAPKPLPRPGIPYGGVPDG</sequence>
<proteinExistence type="predicted"/>